<keyword evidence="3" id="KW-1185">Reference proteome</keyword>
<feature type="transmembrane region" description="Helical" evidence="1">
    <location>
        <begin position="87"/>
        <end position="107"/>
    </location>
</feature>
<evidence type="ECO:0000313" key="3">
    <source>
        <dbReference type="Proteomes" id="UP000822688"/>
    </source>
</evidence>
<reference evidence="2" key="1">
    <citation type="submission" date="2020-06" db="EMBL/GenBank/DDBJ databases">
        <title>WGS assembly of Ceratodon purpureus strain R40.</title>
        <authorList>
            <person name="Carey S.B."/>
            <person name="Jenkins J."/>
            <person name="Shu S."/>
            <person name="Lovell J.T."/>
            <person name="Sreedasyam A."/>
            <person name="Maumus F."/>
            <person name="Tiley G.P."/>
            <person name="Fernandez-Pozo N."/>
            <person name="Barry K."/>
            <person name="Chen C."/>
            <person name="Wang M."/>
            <person name="Lipzen A."/>
            <person name="Daum C."/>
            <person name="Saski C.A."/>
            <person name="Payton A.C."/>
            <person name="Mcbreen J.C."/>
            <person name="Conrad R.E."/>
            <person name="Kollar L.M."/>
            <person name="Olsson S."/>
            <person name="Huttunen S."/>
            <person name="Landis J.B."/>
            <person name="Wickett N.J."/>
            <person name="Johnson M.G."/>
            <person name="Rensing S.A."/>
            <person name="Grimwood J."/>
            <person name="Schmutz J."/>
            <person name="Mcdaniel S.F."/>
        </authorList>
    </citation>
    <scope>NUCLEOTIDE SEQUENCE</scope>
    <source>
        <strain evidence="2">R40</strain>
    </source>
</reference>
<accession>A0A8T0HRY0</accession>
<sequence length="116" mass="13056">MSGRIPGWGRRHNRWRFLWCGVNLLRPLWNLNRHLGCFLNWLLLSRNLRHTESRCGASAGVSTLAFACLAGDKRAGVNRRIPHGRSLGTLMPGTIFSLPLIAIPWSISGATSRRRL</sequence>
<comment type="caution">
    <text evidence="2">The sequence shown here is derived from an EMBL/GenBank/DDBJ whole genome shotgun (WGS) entry which is preliminary data.</text>
</comment>
<gene>
    <name evidence="2" type="ORF">KC19_VG200400</name>
</gene>
<dbReference type="AlphaFoldDB" id="A0A8T0HRY0"/>
<keyword evidence="1" id="KW-0472">Membrane</keyword>
<protein>
    <submittedName>
        <fullName evidence="2">Uncharacterized protein</fullName>
    </submittedName>
</protein>
<dbReference type="Proteomes" id="UP000822688">
    <property type="component" value="Chromosome V"/>
</dbReference>
<evidence type="ECO:0000256" key="1">
    <source>
        <dbReference type="SAM" id="Phobius"/>
    </source>
</evidence>
<keyword evidence="1" id="KW-0812">Transmembrane</keyword>
<name>A0A8T0HRY0_CERPU</name>
<proteinExistence type="predicted"/>
<organism evidence="2 3">
    <name type="scientific">Ceratodon purpureus</name>
    <name type="common">Fire moss</name>
    <name type="synonym">Dicranum purpureum</name>
    <dbReference type="NCBI Taxonomy" id="3225"/>
    <lineage>
        <taxon>Eukaryota</taxon>
        <taxon>Viridiplantae</taxon>
        <taxon>Streptophyta</taxon>
        <taxon>Embryophyta</taxon>
        <taxon>Bryophyta</taxon>
        <taxon>Bryophytina</taxon>
        <taxon>Bryopsida</taxon>
        <taxon>Dicranidae</taxon>
        <taxon>Pseudoditrichales</taxon>
        <taxon>Ditrichaceae</taxon>
        <taxon>Ceratodon</taxon>
    </lineage>
</organism>
<evidence type="ECO:0000313" key="2">
    <source>
        <dbReference type="EMBL" id="KAG0573684.1"/>
    </source>
</evidence>
<dbReference type="EMBL" id="CM026426">
    <property type="protein sequence ID" value="KAG0573684.1"/>
    <property type="molecule type" value="Genomic_DNA"/>
</dbReference>
<keyword evidence="1" id="KW-1133">Transmembrane helix</keyword>